<evidence type="ECO:0000313" key="3">
    <source>
        <dbReference type="Proteomes" id="UP000646548"/>
    </source>
</evidence>
<dbReference type="PANTHER" id="PTHR12216:SF3">
    <property type="entry name" value="UROCANATE HYDRATASE"/>
    <property type="match status" value="1"/>
</dbReference>
<dbReference type="AlphaFoldDB" id="A0A834FFH0"/>
<dbReference type="PROSITE" id="PS01233">
    <property type="entry name" value="UROCANASE"/>
    <property type="match status" value="1"/>
</dbReference>
<feature type="domain" description="Urocanase C-terminal" evidence="1">
    <location>
        <begin position="17"/>
        <end position="182"/>
    </location>
</feature>
<evidence type="ECO:0000313" key="2">
    <source>
        <dbReference type="EMBL" id="KAF6732959.1"/>
    </source>
</evidence>
<sequence>MNSLLRILEKISANVSDRIKQQYNDNIRWIREAGKHKMVVGSQARILYSDQKGRISIALAINQAIADGKVSGPVVISRDHHDVSGTDSPFRETSNIYDGSAFCADMAVQNFVGDAFRGATWVSLHNGGGVGWGEVINGGFGLVLDGSEDAANRASLMLSWDVSNGVARRCWSGNVNAFETIQQTMKENEQLQVTMPFPVQDEQVLDRALQA</sequence>
<gene>
    <name evidence="2" type="ORF">FQA47_023767</name>
</gene>
<dbReference type="Proteomes" id="UP000646548">
    <property type="component" value="Unassembled WGS sequence"/>
</dbReference>
<accession>A0A834FFH0</accession>
<dbReference type="GO" id="GO:0016153">
    <property type="term" value="F:urocanate hydratase activity"/>
    <property type="evidence" value="ECO:0007669"/>
    <property type="project" value="InterPro"/>
</dbReference>
<dbReference type="GO" id="GO:0006548">
    <property type="term" value="P:L-histidine catabolic process"/>
    <property type="evidence" value="ECO:0007669"/>
    <property type="project" value="TreeGrafter"/>
</dbReference>
<dbReference type="InterPro" id="IPR023637">
    <property type="entry name" value="Urocanase-like"/>
</dbReference>
<reference evidence="2" key="1">
    <citation type="journal article" name="BMC Genomics">
        <title>Long-read sequencing and de novo genome assembly of marine medaka (Oryzias melastigma).</title>
        <authorList>
            <person name="Liang P."/>
            <person name="Saqib H.S.A."/>
            <person name="Ni X."/>
            <person name="Shen Y."/>
        </authorList>
    </citation>
    <scope>NUCLEOTIDE SEQUENCE</scope>
    <source>
        <strain evidence="2">Bigg-433</strain>
    </source>
</reference>
<dbReference type="PANTHER" id="PTHR12216">
    <property type="entry name" value="UROCANATE HYDRATASE"/>
    <property type="match status" value="1"/>
</dbReference>
<protein>
    <submittedName>
        <fullName evidence="2">Urocanate hydratase</fullName>
    </submittedName>
</protein>
<proteinExistence type="predicted"/>
<dbReference type="Pfam" id="PF17392">
    <property type="entry name" value="Urocanase_C"/>
    <property type="match status" value="1"/>
</dbReference>
<dbReference type="EMBL" id="WKFB01000176">
    <property type="protein sequence ID" value="KAF6732959.1"/>
    <property type="molecule type" value="Genomic_DNA"/>
</dbReference>
<dbReference type="Gene3D" id="3.40.1770.10">
    <property type="entry name" value="Urocanase superfamily"/>
    <property type="match status" value="1"/>
</dbReference>
<dbReference type="InterPro" id="IPR036190">
    <property type="entry name" value="Urocanase_sf"/>
</dbReference>
<evidence type="ECO:0000259" key="1">
    <source>
        <dbReference type="Pfam" id="PF17392"/>
    </source>
</evidence>
<comment type="caution">
    <text evidence="2">The sequence shown here is derived from an EMBL/GenBank/DDBJ whole genome shotgun (WGS) entry which is preliminary data.</text>
</comment>
<dbReference type="InterPro" id="IPR023636">
    <property type="entry name" value="Urocanase_CS"/>
</dbReference>
<name>A0A834FFH0_ORYME</name>
<dbReference type="InterPro" id="IPR035401">
    <property type="entry name" value="Urocanase_C"/>
</dbReference>
<organism evidence="2 3">
    <name type="scientific">Oryzias melastigma</name>
    <name type="common">Marine medaka</name>
    <dbReference type="NCBI Taxonomy" id="30732"/>
    <lineage>
        <taxon>Eukaryota</taxon>
        <taxon>Metazoa</taxon>
        <taxon>Chordata</taxon>
        <taxon>Craniata</taxon>
        <taxon>Vertebrata</taxon>
        <taxon>Euteleostomi</taxon>
        <taxon>Actinopterygii</taxon>
        <taxon>Neopterygii</taxon>
        <taxon>Teleostei</taxon>
        <taxon>Neoteleostei</taxon>
        <taxon>Acanthomorphata</taxon>
        <taxon>Ovalentaria</taxon>
        <taxon>Atherinomorphae</taxon>
        <taxon>Beloniformes</taxon>
        <taxon>Adrianichthyidae</taxon>
        <taxon>Oryziinae</taxon>
        <taxon>Oryzias</taxon>
    </lineage>
</organism>
<dbReference type="SUPFAM" id="SSF111326">
    <property type="entry name" value="Urocanase"/>
    <property type="match status" value="1"/>
</dbReference>